<evidence type="ECO:0000256" key="6">
    <source>
        <dbReference type="ARBA" id="ARBA00022679"/>
    </source>
</evidence>
<dbReference type="CDD" id="cd16760">
    <property type="entry name" value="RING-HC_MuRF2"/>
    <property type="match status" value="1"/>
</dbReference>
<dbReference type="PROSITE" id="PS51262">
    <property type="entry name" value="COS"/>
    <property type="match status" value="1"/>
</dbReference>
<evidence type="ECO:0000259" key="16">
    <source>
        <dbReference type="PROSITE" id="PS50119"/>
    </source>
</evidence>
<dbReference type="Pfam" id="PF00643">
    <property type="entry name" value="zf-B_box"/>
    <property type="match status" value="1"/>
</dbReference>
<evidence type="ECO:0000256" key="3">
    <source>
        <dbReference type="ARBA" id="ARBA00004496"/>
    </source>
</evidence>
<keyword evidence="8 13" id="KW-0863">Zinc-finger</keyword>
<feature type="region of interest" description="Disordered" evidence="14">
    <location>
        <begin position="376"/>
        <end position="438"/>
    </location>
</feature>
<dbReference type="EC" id="2.3.2.27" evidence="4"/>
<feature type="compositionally biased region" description="Acidic residues" evidence="14">
    <location>
        <begin position="379"/>
        <end position="395"/>
    </location>
</feature>
<evidence type="ECO:0000256" key="14">
    <source>
        <dbReference type="SAM" id="MobiDB-lite"/>
    </source>
</evidence>
<keyword evidence="9" id="KW-0862">Zinc</keyword>
<feature type="domain" description="B box-type" evidence="16">
    <location>
        <begin position="170"/>
        <end position="212"/>
    </location>
</feature>
<accession>A0ABQ7SJZ9</accession>
<keyword evidence="11" id="KW-0514">Muscle protein</keyword>
<reference evidence="18 19" key="1">
    <citation type="journal article" date="2022" name="Gigascience">
        <title>A chromosome-level genome assembly and annotation of the desert horned lizard, Phrynosoma platyrhinos, provides insight into chromosomal rearrangements among reptiles.</title>
        <authorList>
            <person name="Koochekian N."/>
            <person name="Ascanio A."/>
            <person name="Farleigh K."/>
            <person name="Card D.C."/>
            <person name="Schield D.R."/>
            <person name="Castoe T.A."/>
            <person name="Jezkova T."/>
        </authorList>
    </citation>
    <scope>NUCLEOTIDE SEQUENCE [LARGE SCALE GENOMIC DNA]</scope>
    <source>
        <strain evidence="18">NK-2021</strain>
    </source>
</reference>
<keyword evidence="5" id="KW-0963">Cytoplasm</keyword>
<dbReference type="SUPFAM" id="SSF57850">
    <property type="entry name" value="RING/U-box"/>
    <property type="match status" value="1"/>
</dbReference>
<keyword evidence="12" id="KW-0539">Nucleus</keyword>
<evidence type="ECO:0000256" key="13">
    <source>
        <dbReference type="PROSITE-ProRule" id="PRU00024"/>
    </source>
</evidence>
<dbReference type="PROSITE" id="PS50089">
    <property type="entry name" value="ZF_RING_2"/>
    <property type="match status" value="1"/>
</dbReference>
<dbReference type="InterPro" id="IPR000315">
    <property type="entry name" value="Znf_B-box"/>
</dbReference>
<dbReference type="PANTHER" id="PTHR24099">
    <property type="entry name" value="E3 UBIQUITIN-PROTEIN LIGASE TRIM36-RELATED"/>
    <property type="match status" value="1"/>
</dbReference>
<evidence type="ECO:0000313" key="19">
    <source>
        <dbReference type="Proteomes" id="UP000826234"/>
    </source>
</evidence>
<feature type="region of interest" description="Disordered" evidence="14">
    <location>
        <begin position="488"/>
        <end position="508"/>
    </location>
</feature>
<dbReference type="InterPro" id="IPR027370">
    <property type="entry name" value="Znf-RING_euk"/>
</dbReference>
<dbReference type="Gene3D" id="3.30.160.60">
    <property type="entry name" value="Classic Zinc Finger"/>
    <property type="match status" value="1"/>
</dbReference>
<evidence type="ECO:0000259" key="17">
    <source>
        <dbReference type="PROSITE" id="PS51262"/>
    </source>
</evidence>
<protein>
    <recommendedName>
        <fullName evidence="4">RING-type E3 ubiquitin transferase</fullName>
        <ecNumber evidence="4">2.3.2.27</ecNumber>
    </recommendedName>
</protein>
<keyword evidence="10" id="KW-0175">Coiled coil</keyword>
<dbReference type="PROSITE" id="PS00518">
    <property type="entry name" value="ZF_RING_1"/>
    <property type="match status" value="1"/>
</dbReference>
<evidence type="ECO:0000256" key="1">
    <source>
        <dbReference type="ARBA" id="ARBA00000900"/>
    </source>
</evidence>
<feature type="domain" description="COS" evidence="17">
    <location>
        <begin position="320"/>
        <end position="378"/>
    </location>
</feature>
<keyword evidence="19" id="KW-1185">Reference proteome</keyword>
<evidence type="ECO:0000256" key="11">
    <source>
        <dbReference type="ARBA" id="ARBA00023179"/>
    </source>
</evidence>
<dbReference type="Pfam" id="PF13445">
    <property type="entry name" value="zf-RING_UBOX"/>
    <property type="match status" value="1"/>
</dbReference>
<evidence type="ECO:0000256" key="5">
    <source>
        <dbReference type="ARBA" id="ARBA00022490"/>
    </source>
</evidence>
<dbReference type="PANTHER" id="PTHR24099:SF17">
    <property type="entry name" value="TRIPARTITE MOTIF CONTAINING 55"/>
    <property type="match status" value="1"/>
</dbReference>
<dbReference type="Gene3D" id="3.30.40.10">
    <property type="entry name" value="Zinc/RING finger domain, C3HC4 (zinc finger)"/>
    <property type="match status" value="1"/>
</dbReference>
<feature type="compositionally biased region" description="Low complexity" evidence="14">
    <location>
        <begin position="489"/>
        <end position="503"/>
    </location>
</feature>
<comment type="subcellular location">
    <subcellularLocation>
        <location evidence="3">Cytoplasm</location>
    </subcellularLocation>
    <subcellularLocation>
        <location evidence="2">Nucleus</location>
    </subcellularLocation>
</comment>
<evidence type="ECO:0000256" key="4">
    <source>
        <dbReference type="ARBA" id="ARBA00012483"/>
    </source>
</evidence>
<evidence type="ECO:0000313" key="18">
    <source>
        <dbReference type="EMBL" id="KAH0617667.1"/>
    </source>
</evidence>
<organism evidence="18 19">
    <name type="scientific">Phrynosoma platyrhinos</name>
    <name type="common">Desert horned lizard</name>
    <dbReference type="NCBI Taxonomy" id="52577"/>
    <lineage>
        <taxon>Eukaryota</taxon>
        <taxon>Metazoa</taxon>
        <taxon>Chordata</taxon>
        <taxon>Craniata</taxon>
        <taxon>Vertebrata</taxon>
        <taxon>Euteleostomi</taxon>
        <taxon>Lepidosauria</taxon>
        <taxon>Squamata</taxon>
        <taxon>Bifurcata</taxon>
        <taxon>Unidentata</taxon>
        <taxon>Episquamata</taxon>
        <taxon>Toxicofera</taxon>
        <taxon>Iguania</taxon>
        <taxon>Phrynosomatidae</taxon>
        <taxon>Phrynosomatinae</taxon>
        <taxon>Phrynosoma</taxon>
    </lineage>
</organism>
<dbReference type="InterPro" id="IPR013083">
    <property type="entry name" value="Znf_RING/FYVE/PHD"/>
</dbReference>
<feature type="compositionally biased region" description="Polar residues" evidence="14">
    <location>
        <begin position="528"/>
        <end position="552"/>
    </location>
</feature>
<evidence type="ECO:0000259" key="15">
    <source>
        <dbReference type="PROSITE" id="PS50089"/>
    </source>
</evidence>
<evidence type="ECO:0000256" key="2">
    <source>
        <dbReference type="ARBA" id="ARBA00004123"/>
    </source>
</evidence>
<proteinExistence type="predicted"/>
<keyword evidence="6" id="KW-0808">Transferase</keyword>
<dbReference type="Proteomes" id="UP000826234">
    <property type="component" value="Unassembled WGS sequence"/>
</dbReference>
<dbReference type="EMBL" id="JAIPUX010005289">
    <property type="protein sequence ID" value="KAH0617667.1"/>
    <property type="molecule type" value="Genomic_DNA"/>
</dbReference>
<gene>
    <name evidence="18" type="ORF">JD844_016130</name>
</gene>
<evidence type="ECO:0000256" key="9">
    <source>
        <dbReference type="ARBA" id="ARBA00022833"/>
    </source>
</evidence>
<dbReference type="PROSITE" id="PS50119">
    <property type="entry name" value="ZF_BBOX"/>
    <property type="match status" value="1"/>
</dbReference>
<dbReference type="SMART" id="SM00184">
    <property type="entry name" value="RING"/>
    <property type="match status" value="1"/>
</dbReference>
<dbReference type="SUPFAM" id="SSF57845">
    <property type="entry name" value="B-box zinc-binding domain"/>
    <property type="match status" value="1"/>
</dbReference>
<dbReference type="InterPro" id="IPR017907">
    <property type="entry name" value="Znf_RING_CS"/>
</dbReference>
<dbReference type="InterPro" id="IPR050617">
    <property type="entry name" value="E3_ligase_FN3/SPRY"/>
</dbReference>
<comment type="caution">
    <text evidence="18">The sequence shown here is derived from an EMBL/GenBank/DDBJ whole genome shotgun (WGS) entry which is preliminary data.</text>
</comment>
<evidence type="ECO:0000256" key="7">
    <source>
        <dbReference type="ARBA" id="ARBA00022723"/>
    </source>
</evidence>
<comment type="catalytic activity">
    <reaction evidence="1">
        <text>S-ubiquitinyl-[E2 ubiquitin-conjugating enzyme]-L-cysteine + [acceptor protein]-L-lysine = [E2 ubiquitin-conjugating enzyme]-L-cysteine + N(6)-ubiquitinyl-[acceptor protein]-L-lysine.</text>
        <dbReference type="EC" id="2.3.2.27"/>
    </reaction>
</comment>
<evidence type="ECO:0000256" key="12">
    <source>
        <dbReference type="ARBA" id="ARBA00023242"/>
    </source>
</evidence>
<dbReference type="InterPro" id="IPR017903">
    <property type="entry name" value="COS_domain"/>
</dbReference>
<name>A0ABQ7SJZ9_PHRPL</name>
<dbReference type="SMART" id="SM00336">
    <property type="entry name" value="BBOX"/>
    <property type="match status" value="1"/>
</dbReference>
<evidence type="ECO:0000256" key="10">
    <source>
        <dbReference type="ARBA" id="ARBA00023054"/>
    </source>
</evidence>
<feature type="region of interest" description="Disordered" evidence="14">
    <location>
        <begin position="522"/>
        <end position="552"/>
    </location>
</feature>
<keyword evidence="7" id="KW-0479">Metal-binding</keyword>
<dbReference type="Gene3D" id="1.20.5.170">
    <property type="match status" value="1"/>
</dbReference>
<feature type="domain" description="RING-type" evidence="15">
    <location>
        <begin position="26"/>
        <end position="82"/>
    </location>
</feature>
<sequence length="552" mass="62723">MSASFNYKSFSKEQQTMDNLEKQLICPICLEMFSKPVVILPCQHNLCRKCASDIFQASNPYLPTRGGTTVVSGGRFRCPSCRHEVVLDRHGVYGLQRNLLVENIIDIYKQESARQMDAVQHFREEAAKQQQTLEFALEFRQCPWLQLFQLEVNFFFFDFINCTRRPERKTEQPMCEEHEDEKINIYCLNCEVPTCSMCKVFGAHKDCQVAPLTNVYQRQKSELSDGIAVLVGSNDRVQGIVTQLEETCRTVEECCKRQKDQLCEKFDSLYSVLEERKREMAQVITRTQEEKLEHVRSLMKKYADHLEMVSKLVETGIQFMEEPEMAVFLQNSKVLLQKITEASKAFQMEKIENDYESMSHFTVNLNREEKIIREIDFSREEEEEEEEDVAEGEELDAVHTESSGEEEGVSEQASQQLQQNSVPEEMPAVSQTNLPPTLPLPPSMNAASSDNQGEIVLTTTQQSSGLVDAELPSRGELIDPLFYPSWYKSQQQQTSNSNTTSVTENRQVGPCIPVEVNGKKTEAPGIAATTNVSSAMNGKEANTPTDTSQVSI</sequence>
<evidence type="ECO:0000256" key="8">
    <source>
        <dbReference type="ARBA" id="ARBA00022771"/>
    </source>
</evidence>
<dbReference type="InterPro" id="IPR001841">
    <property type="entry name" value="Znf_RING"/>
</dbReference>